<organism evidence="2 3">
    <name type="scientific">Candidatus Kaiserbacteria bacterium RIFCSPLOWO2_01_FULL_54_20</name>
    <dbReference type="NCBI Taxonomy" id="1798513"/>
    <lineage>
        <taxon>Bacteria</taxon>
        <taxon>Candidatus Kaiseribacteriota</taxon>
    </lineage>
</organism>
<reference evidence="2 3" key="1">
    <citation type="journal article" date="2016" name="Nat. Commun.">
        <title>Thousands of microbial genomes shed light on interconnected biogeochemical processes in an aquifer system.</title>
        <authorList>
            <person name="Anantharaman K."/>
            <person name="Brown C.T."/>
            <person name="Hug L.A."/>
            <person name="Sharon I."/>
            <person name="Castelle C.J."/>
            <person name="Probst A.J."/>
            <person name="Thomas B.C."/>
            <person name="Singh A."/>
            <person name="Wilkins M.J."/>
            <person name="Karaoz U."/>
            <person name="Brodie E.L."/>
            <person name="Williams K.H."/>
            <person name="Hubbard S.S."/>
            <person name="Banfield J.F."/>
        </authorList>
    </citation>
    <scope>NUCLEOTIDE SEQUENCE [LARGE SCALE GENOMIC DNA]</scope>
</reference>
<proteinExistence type="predicted"/>
<name>A0A1F6EJP4_9BACT</name>
<comment type="caution">
    <text evidence="2">The sequence shown here is derived from an EMBL/GenBank/DDBJ whole genome shotgun (WGS) entry which is preliminary data.</text>
</comment>
<dbReference type="AlphaFoldDB" id="A0A1F6EJP4"/>
<protein>
    <recommendedName>
        <fullName evidence="1">DUF218 domain-containing protein</fullName>
    </recommendedName>
</protein>
<dbReference type="STRING" id="1798513.A3A40_02630"/>
<sequence>MKAPDAIVVLSGGIKQIAGRWVSTDFTDHDDRQGAPGASLRVAAATILSKRYPSARIIASGGAGYDVPEDAPKNRPLLCEILKAELVAADVPEERIELENASNTTYQQLQQLEILIRHRSFRSVAIISSRWHLPRIETMLNVKFSALRASVGLVSAEEILIEADPARWGPMIAKAYASAFMAERMANENRGISQIKNGTYQFR</sequence>
<dbReference type="Pfam" id="PF02698">
    <property type="entry name" value="DUF218"/>
    <property type="match status" value="1"/>
</dbReference>
<dbReference type="InterPro" id="IPR003848">
    <property type="entry name" value="DUF218"/>
</dbReference>
<dbReference type="EMBL" id="MFMA01000027">
    <property type="protein sequence ID" value="OGG73883.1"/>
    <property type="molecule type" value="Genomic_DNA"/>
</dbReference>
<dbReference type="InterPro" id="IPR014729">
    <property type="entry name" value="Rossmann-like_a/b/a_fold"/>
</dbReference>
<dbReference type="CDD" id="cd06259">
    <property type="entry name" value="YdcF-like"/>
    <property type="match status" value="1"/>
</dbReference>
<feature type="domain" description="DUF218" evidence="1">
    <location>
        <begin position="5"/>
        <end position="143"/>
    </location>
</feature>
<evidence type="ECO:0000259" key="1">
    <source>
        <dbReference type="Pfam" id="PF02698"/>
    </source>
</evidence>
<evidence type="ECO:0000313" key="2">
    <source>
        <dbReference type="EMBL" id="OGG73883.1"/>
    </source>
</evidence>
<accession>A0A1F6EJP4</accession>
<gene>
    <name evidence="2" type="ORF">A3A40_02630</name>
</gene>
<dbReference type="Gene3D" id="3.40.50.620">
    <property type="entry name" value="HUPs"/>
    <property type="match status" value="1"/>
</dbReference>
<evidence type="ECO:0000313" key="3">
    <source>
        <dbReference type="Proteomes" id="UP000178427"/>
    </source>
</evidence>
<dbReference type="Proteomes" id="UP000178427">
    <property type="component" value="Unassembled WGS sequence"/>
</dbReference>